<keyword evidence="2" id="KW-1133">Transmembrane helix</keyword>
<dbReference type="Proteomes" id="UP001179952">
    <property type="component" value="Unassembled WGS sequence"/>
</dbReference>
<keyword evidence="2" id="KW-0812">Transmembrane</keyword>
<dbReference type="Pfam" id="PF01419">
    <property type="entry name" value="Jacalin"/>
    <property type="match status" value="1"/>
</dbReference>
<evidence type="ECO:0000256" key="2">
    <source>
        <dbReference type="SAM" id="Phobius"/>
    </source>
</evidence>
<dbReference type="AlphaFoldDB" id="A0AAV9AH00"/>
<dbReference type="InterPro" id="IPR036404">
    <property type="entry name" value="Jacalin-like_lectin_dom_sf"/>
</dbReference>
<comment type="caution">
    <text evidence="4">The sequence shown here is derived from an EMBL/GenBank/DDBJ whole genome shotgun (WGS) entry which is preliminary data.</text>
</comment>
<dbReference type="EMBL" id="JAUJYN010000009">
    <property type="protein sequence ID" value="KAK1263468.1"/>
    <property type="molecule type" value="Genomic_DNA"/>
</dbReference>
<name>A0AAV9AH00_ACOGR</name>
<organism evidence="4 5">
    <name type="scientific">Acorus gramineus</name>
    <name type="common">Dwarf sweet flag</name>
    <dbReference type="NCBI Taxonomy" id="55184"/>
    <lineage>
        <taxon>Eukaryota</taxon>
        <taxon>Viridiplantae</taxon>
        <taxon>Streptophyta</taxon>
        <taxon>Embryophyta</taxon>
        <taxon>Tracheophyta</taxon>
        <taxon>Spermatophyta</taxon>
        <taxon>Magnoliopsida</taxon>
        <taxon>Liliopsida</taxon>
        <taxon>Acoraceae</taxon>
        <taxon>Acorus</taxon>
    </lineage>
</organism>
<proteinExistence type="predicted"/>
<reference evidence="4" key="1">
    <citation type="journal article" date="2023" name="Nat. Commun.">
        <title>Diploid and tetraploid genomes of Acorus and the evolution of monocots.</title>
        <authorList>
            <person name="Ma L."/>
            <person name="Liu K.W."/>
            <person name="Li Z."/>
            <person name="Hsiao Y.Y."/>
            <person name="Qi Y."/>
            <person name="Fu T."/>
            <person name="Tang G.D."/>
            <person name="Zhang D."/>
            <person name="Sun W.H."/>
            <person name="Liu D.K."/>
            <person name="Li Y."/>
            <person name="Chen G.Z."/>
            <person name="Liu X.D."/>
            <person name="Liao X.Y."/>
            <person name="Jiang Y.T."/>
            <person name="Yu X."/>
            <person name="Hao Y."/>
            <person name="Huang J."/>
            <person name="Zhao X.W."/>
            <person name="Ke S."/>
            <person name="Chen Y.Y."/>
            <person name="Wu W.L."/>
            <person name="Hsu J.L."/>
            <person name="Lin Y.F."/>
            <person name="Huang M.D."/>
            <person name="Li C.Y."/>
            <person name="Huang L."/>
            <person name="Wang Z.W."/>
            <person name="Zhao X."/>
            <person name="Zhong W.Y."/>
            <person name="Peng D.H."/>
            <person name="Ahmad S."/>
            <person name="Lan S."/>
            <person name="Zhang J.S."/>
            <person name="Tsai W.C."/>
            <person name="Van de Peer Y."/>
            <person name="Liu Z.J."/>
        </authorList>
    </citation>
    <scope>NUCLEOTIDE SEQUENCE</scope>
    <source>
        <strain evidence="4">SCP</strain>
    </source>
</reference>
<dbReference type="SUPFAM" id="SSF51101">
    <property type="entry name" value="Mannose-binding lectins"/>
    <property type="match status" value="1"/>
</dbReference>
<sequence length="145" mass="16138">MVAAGLVVDSLQFKYNHDGTSLWSLRQGGSGGTSFKVIIYHILFSFNFSFHFIPSNAIYDGRLIKSLTFYTNVGTKYGPYGTQDGTFFSSSTNDEIVGFFGRSGDLLDEIGIYVSPRIHSFLLFKVIMSPLTSCCIFFFFNLGVT</sequence>
<accession>A0AAV9AH00</accession>
<feature type="transmembrane region" description="Helical" evidence="2">
    <location>
        <begin position="38"/>
        <end position="59"/>
    </location>
</feature>
<keyword evidence="5" id="KW-1185">Reference proteome</keyword>
<feature type="domain" description="Jacalin-type lectin" evidence="3">
    <location>
        <begin position="1"/>
        <end position="116"/>
    </location>
</feature>
<dbReference type="InterPro" id="IPR001229">
    <property type="entry name" value="Jacalin-like_lectin_dom"/>
</dbReference>
<reference evidence="4" key="2">
    <citation type="submission" date="2023-06" db="EMBL/GenBank/DDBJ databases">
        <authorList>
            <person name="Ma L."/>
            <person name="Liu K.-W."/>
            <person name="Li Z."/>
            <person name="Hsiao Y.-Y."/>
            <person name="Qi Y."/>
            <person name="Fu T."/>
            <person name="Tang G."/>
            <person name="Zhang D."/>
            <person name="Sun W.-H."/>
            <person name="Liu D.-K."/>
            <person name="Li Y."/>
            <person name="Chen G.-Z."/>
            <person name="Liu X.-D."/>
            <person name="Liao X.-Y."/>
            <person name="Jiang Y.-T."/>
            <person name="Yu X."/>
            <person name="Hao Y."/>
            <person name="Huang J."/>
            <person name="Zhao X.-W."/>
            <person name="Ke S."/>
            <person name="Chen Y.-Y."/>
            <person name="Wu W.-L."/>
            <person name="Hsu J.-L."/>
            <person name="Lin Y.-F."/>
            <person name="Huang M.-D."/>
            <person name="Li C.-Y."/>
            <person name="Huang L."/>
            <person name="Wang Z.-W."/>
            <person name="Zhao X."/>
            <person name="Zhong W.-Y."/>
            <person name="Peng D.-H."/>
            <person name="Ahmad S."/>
            <person name="Lan S."/>
            <person name="Zhang J.-S."/>
            <person name="Tsai W.-C."/>
            <person name="Van De Peer Y."/>
            <person name="Liu Z.-J."/>
        </authorList>
    </citation>
    <scope>NUCLEOTIDE SEQUENCE</scope>
    <source>
        <strain evidence="4">SCP</strain>
        <tissue evidence="4">Leaves</tissue>
    </source>
</reference>
<keyword evidence="2" id="KW-0472">Membrane</keyword>
<dbReference type="PANTHER" id="PTHR47293:SF68">
    <property type="entry name" value="JACALIN-RELATED LECTIN 3"/>
    <property type="match status" value="1"/>
</dbReference>
<evidence type="ECO:0000256" key="1">
    <source>
        <dbReference type="ARBA" id="ARBA00022734"/>
    </source>
</evidence>
<keyword evidence="1" id="KW-0430">Lectin</keyword>
<protein>
    <recommendedName>
        <fullName evidence="3">Jacalin-type lectin domain-containing protein</fullName>
    </recommendedName>
</protein>
<evidence type="ECO:0000313" key="5">
    <source>
        <dbReference type="Proteomes" id="UP001179952"/>
    </source>
</evidence>
<dbReference type="PANTHER" id="PTHR47293">
    <property type="entry name" value="JACALIN-RELATED LECTIN 3"/>
    <property type="match status" value="1"/>
</dbReference>
<dbReference type="Gene3D" id="2.100.10.30">
    <property type="entry name" value="Jacalin-like lectin domain"/>
    <property type="match status" value="1"/>
</dbReference>
<gene>
    <name evidence="4" type="ORF">QJS04_geneDACA009519</name>
</gene>
<evidence type="ECO:0000313" key="4">
    <source>
        <dbReference type="EMBL" id="KAK1263468.1"/>
    </source>
</evidence>
<evidence type="ECO:0000259" key="3">
    <source>
        <dbReference type="PROSITE" id="PS51752"/>
    </source>
</evidence>
<dbReference type="PROSITE" id="PS51752">
    <property type="entry name" value="JACALIN_LECTIN"/>
    <property type="match status" value="1"/>
</dbReference>
<dbReference type="SMART" id="SM00915">
    <property type="entry name" value="Jacalin"/>
    <property type="match status" value="1"/>
</dbReference>
<dbReference type="GO" id="GO:0030246">
    <property type="term" value="F:carbohydrate binding"/>
    <property type="evidence" value="ECO:0007669"/>
    <property type="project" value="UniProtKB-KW"/>
</dbReference>
<feature type="transmembrane region" description="Helical" evidence="2">
    <location>
        <begin position="122"/>
        <end position="144"/>
    </location>
</feature>